<keyword evidence="2" id="KW-1133">Transmembrane helix</keyword>
<evidence type="ECO:0000313" key="4">
    <source>
        <dbReference type="Proteomes" id="UP000703661"/>
    </source>
</evidence>
<protein>
    <submittedName>
        <fullName evidence="3">Uncharacterized protein</fullName>
    </submittedName>
</protein>
<feature type="transmembrane region" description="Helical" evidence="2">
    <location>
        <begin position="12"/>
        <end position="28"/>
    </location>
</feature>
<feature type="compositionally biased region" description="Low complexity" evidence="1">
    <location>
        <begin position="315"/>
        <end position="327"/>
    </location>
</feature>
<comment type="caution">
    <text evidence="3">The sequence shown here is derived from an EMBL/GenBank/DDBJ whole genome shotgun (WGS) entry which is preliminary data.</text>
</comment>
<feature type="transmembrane region" description="Helical" evidence="2">
    <location>
        <begin position="147"/>
        <end position="166"/>
    </location>
</feature>
<feature type="transmembrane region" description="Helical" evidence="2">
    <location>
        <begin position="267"/>
        <end position="286"/>
    </location>
</feature>
<feature type="region of interest" description="Disordered" evidence="1">
    <location>
        <begin position="426"/>
        <end position="521"/>
    </location>
</feature>
<dbReference type="AlphaFoldDB" id="A0A9P6T1I4"/>
<feature type="compositionally biased region" description="Low complexity" evidence="1">
    <location>
        <begin position="502"/>
        <end position="521"/>
    </location>
</feature>
<feature type="compositionally biased region" description="Low complexity" evidence="1">
    <location>
        <begin position="348"/>
        <end position="359"/>
    </location>
</feature>
<feature type="region of interest" description="Disordered" evidence="1">
    <location>
        <begin position="348"/>
        <end position="391"/>
    </location>
</feature>
<evidence type="ECO:0000256" key="2">
    <source>
        <dbReference type="SAM" id="Phobius"/>
    </source>
</evidence>
<sequence>MTHQSDYSFVQRAVANGWFYLWFVVYAFRYDRFMALNFRRVMRFELRSIVTLLLLIAIPLHLSYDIGLSTIKYYEGFIINPENNETLSKPYYLWSQPHQDLASVLDYTLACAMALFASIFFLLQSFYHYISKSVTKSSFMSSLEFRINIICSVILIAAFPLVQYLARNDHNKREAAPQMAFSLVTCSIGVLGIRSNFRFKSLLKVALMTMTESSQDVAEKLEHFKDMNMILTISMFGTGIPLAIASVDGLTPNPVIAANKFASDFLVMNVNFFEFIIWVTVVLIFYPRRTVVGSTFGVSSGGGTLSRTVPASARQNNNNNTFNNININTNQNQGDFIKTINGDSCDNNSYNNSNNNGGYASPSRSYSTSKERPPSIVPYKAPNDTRNFGDTMPLTRIREVDTAEIVQMEAFKSMYDINASSDAPIFLTSPTSPTKPRYEGPTSLTLSPEQSRMASPSFGSGTLRSPKQPTTRVGQQTFVLEVATDSNQSQERQQGQDDYNRVRTPTTPTRPPKGYRGPPSY</sequence>
<reference evidence="3" key="1">
    <citation type="journal article" date="2020" name="Fungal Divers.">
        <title>Resolving the Mortierellaceae phylogeny through synthesis of multi-gene phylogenetics and phylogenomics.</title>
        <authorList>
            <person name="Vandepol N."/>
            <person name="Liber J."/>
            <person name="Desiro A."/>
            <person name="Na H."/>
            <person name="Kennedy M."/>
            <person name="Barry K."/>
            <person name="Grigoriev I.V."/>
            <person name="Miller A.N."/>
            <person name="O'Donnell K."/>
            <person name="Stajich J.E."/>
            <person name="Bonito G."/>
        </authorList>
    </citation>
    <scope>NUCLEOTIDE SEQUENCE</scope>
    <source>
        <strain evidence="3">NRRL 2769</strain>
    </source>
</reference>
<feature type="transmembrane region" description="Helical" evidence="2">
    <location>
        <begin position="107"/>
        <end position="127"/>
    </location>
</feature>
<gene>
    <name evidence="3" type="ORF">BGZ80_007475</name>
</gene>
<proteinExistence type="predicted"/>
<dbReference type="Proteomes" id="UP000703661">
    <property type="component" value="Unassembled WGS sequence"/>
</dbReference>
<evidence type="ECO:0000256" key="1">
    <source>
        <dbReference type="SAM" id="MobiDB-lite"/>
    </source>
</evidence>
<keyword evidence="2" id="KW-0812">Transmembrane</keyword>
<feature type="region of interest" description="Disordered" evidence="1">
    <location>
        <begin position="308"/>
        <end position="327"/>
    </location>
</feature>
<name>A0A9P6T1I4_9FUNG</name>
<feature type="transmembrane region" description="Helical" evidence="2">
    <location>
        <begin position="178"/>
        <end position="197"/>
    </location>
</feature>
<keyword evidence="2" id="KW-0472">Membrane</keyword>
<keyword evidence="4" id="KW-1185">Reference proteome</keyword>
<accession>A0A9P6T1I4</accession>
<evidence type="ECO:0000313" key="3">
    <source>
        <dbReference type="EMBL" id="KAG0018173.1"/>
    </source>
</evidence>
<feature type="transmembrane region" description="Helical" evidence="2">
    <location>
        <begin position="229"/>
        <end position="247"/>
    </location>
</feature>
<dbReference type="EMBL" id="JAAAID010000384">
    <property type="protein sequence ID" value="KAG0018173.1"/>
    <property type="molecule type" value="Genomic_DNA"/>
</dbReference>
<feature type="compositionally biased region" description="Polar residues" evidence="1">
    <location>
        <begin position="442"/>
        <end position="493"/>
    </location>
</feature>
<organism evidence="3 4">
    <name type="scientific">Entomortierella chlamydospora</name>
    <dbReference type="NCBI Taxonomy" id="101097"/>
    <lineage>
        <taxon>Eukaryota</taxon>
        <taxon>Fungi</taxon>
        <taxon>Fungi incertae sedis</taxon>
        <taxon>Mucoromycota</taxon>
        <taxon>Mortierellomycotina</taxon>
        <taxon>Mortierellomycetes</taxon>
        <taxon>Mortierellales</taxon>
        <taxon>Mortierellaceae</taxon>
        <taxon>Entomortierella</taxon>
    </lineage>
</organism>
<feature type="transmembrane region" description="Helical" evidence="2">
    <location>
        <begin position="49"/>
        <end position="67"/>
    </location>
</feature>